<dbReference type="PANTHER" id="PTHR46708">
    <property type="entry name" value="TENASCIN"/>
    <property type="match status" value="1"/>
</dbReference>
<dbReference type="SUPFAM" id="SSF49265">
    <property type="entry name" value="Fibronectin type III"/>
    <property type="match status" value="5"/>
</dbReference>
<feature type="domain" description="Fibronectin type-III" evidence="5">
    <location>
        <begin position="915"/>
        <end position="1007"/>
    </location>
</feature>
<gene>
    <name evidence="6" type="ORF">AMECASPLE_008227</name>
</gene>
<dbReference type="SMART" id="SM00060">
    <property type="entry name" value="FN3"/>
    <property type="match status" value="9"/>
</dbReference>
<dbReference type="InterPro" id="IPR003961">
    <property type="entry name" value="FN3_dom"/>
</dbReference>
<dbReference type="SMART" id="SM00327">
    <property type="entry name" value="VWA"/>
    <property type="match status" value="2"/>
</dbReference>
<dbReference type="InterPro" id="IPR013783">
    <property type="entry name" value="Ig-like_fold"/>
</dbReference>
<feature type="compositionally biased region" description="Basic and acidic residues" evidence="3">
    <location>
        <begin position="1563"/>
        <end position="1594"/>
    </location>
</feature>
<feature type="compositionally biased region" description="Gly residues" evidence="3">
    <location>
        <begin position="1666"/>
        <end position="1677"/>
    </location>
</feature>
<evidence type="ECO:0000313" key="7">
    <source>
        <dbReference type="Proteomes" id="UP001469553"/>
    </source>
</evidence>
<evidence type="ECO:0008006" key="8">
    <source>
        <dbReference type="Google" id="ProtNLM"/>
    </source>
</evidence>
<evidence type="ECO:0000256" key="2">
    <source>
        <dbReference type="ARBA" id="ARBA00022737"/>
    </source>
</evidence>
<proteinExistence type="predicted"/>
<feature type="compositionally biased region" description="Basic and acidic residues" evidence="3">
    <location>
        <begin position="1810"/>
        <end position="1831"/>
    </location>
</feature>
<sequence length="1855" mass="193789">MGPLRSPSSFATQSSLHRSLMVPPAGGGPTGGWPRVSRSGSHEEQPIHQAISDESRPHACLQGGTPAPPYRATPRRCNNVQAADIVFLIDGSSSIGRTNFLQVKGFMAGIVKPFASSVSESGIRFGVVQYSDTSRVEFTFNTHLTGTDVVNAVENINYKGGNTRTGAGLKYVSDNFFNPASTRDVPKVTILITDGKSQDQVQEPAQKLRSQGVNVFAVGIKSADRNELAQVSSKPSSDFTSFVGDFKLLNTLLPLVSPQVCSAAGGVYASDEAFSGPSNLQFTGQTTDSLRFRWSPAGGPVSGYAIQYVPLSGLGQPITAKLRQETVLASQRTFTARELSSGTDYLVTVIAQYPNSVGESVSAKQRTRSLPGVSSLRLVQAGFFSLSIEWDQPSSSVQGYRLTYGPRGQPATQLLEQSLSADAISITLESLQPDTEYVINLYPLFSRNGASPSVLNARTLSLEAVQQLTVETVSEGSIRVKWRRVSGARAYRLVWGPFTGSSVETVEVAGDTELYTLSSLQPDTEYIVTIIPLYEGNTEGPQATARFNIERQEQQVLRAATTGPSSIRLNWRLIRAARGYRLEWRESEGGPLQSLSFPQSSTSYELTGLRPNTEYIFQLYTLYEGREEATPVSTENREKQPIGSVSNLRVVESLGSTVRIGWTGVAGATQYRIVILNTEDGTEAIKIIPGNQTTLDLSDLTVGVSYGVSVTALVGVSEGETITVYIKPEPAAGRVTNLRVTNVNSRRIRITWQGVTRATGYRVIWRQGNNAEQSRLLGAEPTFYTIDGLQPDEALVISVAPITDRRVGEAVTLSARTNPSSGALSGLRITEISSQRVRVTWSPFSRATGYRIIWRLEDGTETTRIVDADVSSYTIDGLQPNSAYTVYVSPLIGSREGNPAILSIRTESDQSVVGTVTSLQVQEARGEVVRVSWVGVQGATAYRIIWRRLDGGEERSQLVGRDVTSLDLDQLDPGVQYEVQVIAVVENREGPPVSVRVTTPGYVTPPSPLPTTTLRVTEVTQDSVRLSWAVLSGTTGYILRWKEETDVGQGLSITLPASSSSYLVTGLRLGRRYRFTIQPTFVGGVSAETFVDERTVCLGGRLDLVFLVPASTDRTDLIRPLRDLVVSAAGSLGAIGPGDSQVGVVVYSFRPKTWFLLSRHSRSDTLLQEIRATPFDESPGNNIGEAVTFTRQYLLTPSAGRRQRVPGVIVIIADRKSVDNLTLAASSLRGVTVLAVGIGQADTEELRRAVTDRSPQNILYTSTAERLNTVHADLADLLCGIARIPEVTPGPEQCTVQCPQGEKGYRGDKGERGRDGTDGRKGEPGRDGLPGREGPRGPEGRPGTPGQPIPIDPSQGIKGEKGERGFPGVDGNPGLPGRPGAPGNAGVPGSQGLPGVRGSPGEPGGQGTPGSKGDKGERGEPGLAVSGGGLPGRKGEPGIPGIPGSPGRPGNDGAKGSLGVPGTPGQDGRPGLSGTPGLSIKGEKGSQGERGPPGVGSGVAVKGEKGSPGIPGTSSGPGPRGAAGPQGNKGEKGEDGAGLPGPQGKQGEPGDRGPRGPAGEIGSKGDRGQPGEPGTRGDRGERGPAGETGEKGDSGKAGIPGSPGLRGLPGPSGPMGEKGNEGARGEPGRSMPGLSGKKGEQGERGLPGSEGLRGEKGEPGQRGEKGSPGTGGSGVLGTKGEPGEPGLAGLNGRPGAKGDPGDPGERGDNGRPGIPGKPGLPGKQGEKGEKGDEGTPGESGLPGKPGERGLRGLAGQPGRLGEKGDMGDPGEHGRNGSPGPAGPRGEKGEQGPQGPAGPPGKVADIQGQLKGERGEKGDAGDPGEHGSRGQKGEAGTPGAAGLRGPEGLRGPAGTK</sequence>
<feature type="compositionally biased region" description="Basic and acidic residues" evidence="3">
    <location>
        <begin position="40"/>
        <end position="57"/>
    </location>
</feature>
<feature type="compositionally biased region" description="Basic and acidic residues" evidence="3">
    <location>
        <begin position="1652"/>
        <end position="1665"/>
    </location>
</feature>
<evidence type="ECO:0000313" key="6">
    <source>
        <dbReference type="EMBL" id="MEQ2302594.1"/>
    </source>
</evidence>
<feature type="domain" description="VWFA" evidence="4">
    <location>
        <begin position="1103"/>
        <end position="1274"/>
    </location>
</feature>
<feature type="domain" description="Fibronectin type-III" evidence="5">
    <location>
        <begin position="553"/>
        <end position="642"/>
    </location>
</feature>
<evidence type="ECO:0000256" key="3">
    <source>
        <dbReference type="SAM" id="MobiDB-lite"/>
    </source>
</evidence>
<comment type="subcellular location">
    <subcellularLocation>
        <location evidence="1">Secreted</location>
        <location evidence="1">Extracellular space</location>
    </subcellularLocation>
</comment>
<feature type="domain" description="Fibronectin type-III" evidence="5">
    <location>
        <begin position="464"/>
        <end position="552"/>
    </location>
</feature>
<feature type="domain" description="Fibronectin type-III" evidence="5">
    <location>
        <begin position="734"/>
        <end position="821"/>
    </location>
</feature>
<dbReference type="Pfam" id="PF00092">
    <property type="entry name" value="VWA"/>
    <property type="match status" value="2"/>
</dbReference>
<feature type="compositionally biased region" description="Basic and acidic residues" evidence="3">
    <location>
        <begin position="1618"/>
        <end position="1627"/>
    </location>
</feature>
<name>A0ABV0Z8Q7_9TELE</name>
<feature type="domain" description="Fibronectin type-III" evidence="5">
    <location>
        <begin position="644"/>
        <end position="729"/>
    </location>
</feature>
<feature type="domain" description="Fibronectin type-III" evidence="5">
    <location>
        <begin position="1010"/>
        <end position="1099"/>
    </location>
</feature>
<dbReference type="EMBL" id="JAHRIP010056861">
    <property type="protein sequence ID" value="MEQ2302594.1"/>
    <property type="molecule type" value="Genomic_DNA"/>
</dbReference>
<evidence type="ECO:0000256" key="1">
    <source>
        <dbReference type="ARBA" id="ARBA00004239"/>
    </source>
</evidence>
<evidence type="ECO:0000259" key="4">
    <source>
        <dbReference type="PROSITE" id="PS50234"/>
    </source>
</evidence>
<feature type="domain" description="VWFA" evidence="4">
    <location>
        <begin position="84"/>
        <end position="256"/>
    </location>
</feature>
<protein>
    <recommendedName>
        <fullName evidence="8">Collagen alpha-1(VII) chain</fullName>
    </recommendedName>
</protein>
<dbReference type="InterPro" id="IPR036465">
    <property type="entry name" value="vWFA_dom_sf"/>
</dbReference>
<keyword evidence="7" id="KW-1185">Reference proteome</keyword>
<dbReference type="PANTHER" id="PTHR46708:SF7">
    <property type="entry name" value="FIBRONECTIN TYPE-III DOMAIN-CONTAINING PROTEIN"/>
    <property type="match status" value="1"/>
</dbReference>
<feature type="domain" description="Fibronectin type-III" evidence="5">
    <location>
        <begin position="373"/>
        <end position="462"/>
    </location>
</feature>
<dbReference type="Pfam" id="PF00041">
    <property type="entry name" value="fn3"/>
    <property type="match status" value="8"/>
</dbReference>
<dbReference type="PROSITE" id="PS50853">
    <property type="entry name" value="FN3"/>
    <property type="match status" value="9"/>
</dbReference>
<dbReference type="PRINTS" id="PR00453">
    <property type="entry name" value="VWFADOMAIN"/>
</dbReference>
<reference evidence="6 7" key="1">
    <citation type="submission" date="2021-06" db="EMBL/GenBank/DDBJ databases">
        <authorList>
            <person name="Palmer J.M."/>
        </authorList>
    </citation>
    <scope>NUCLEOTIDE SEQUENCE [LARGE SCALE GENOMIC DNA]</scope>
    <source>
        <strain evidence="6 7">AS_MEX2019</strain>
        <tissue evidence="6">Muscle</tissue>
    </source>
</reference>
<feature type="compositionally biased region" description="Basic and acidic residues" evidence="3">
    <location>
        <begin position="1303"/>
        <end position="1339"/>
    </location>
</feature>
<dbReference type="InterPro" id="IPR002035">
    <property type="entry name" value="VWF_A"/>
</dbReference>
<dbReference type="Gene3D" id="2.60.40.10">
    <property type="entry name" value="Immunoglobulins"/>
    <property type="match status" value="9"/>
</dbReference>
<feature type="compositionally biased region" description="Low complexity" evidence="3">
    <location>
        <begin position="1599"/>
        <end position="1609"/>
    </location>
</feature>
<accession>A0ABV0Z8Q7</accession>
<evidence type="ECO:0000259" key="5">
    <source>
        <dbReference type="PROSITE" id="PS50853"/>
    </source>
</evidence>
<feature type="domain" description="Fibronectin type-III" evidence="5">
    <location>
        <begin position="276"/>
        <end position="372"/>
    </location>
</feature>
<dbReference type="Proteomes" id="UP001469553">
    <property type="component" value="Unassembled WGS sequence"/>
</dbReference>
<dbReference type="SUPFAM" id="SSF53300">
    <property type="entry name" value="vWA-like"/>
    <property type="match status" value="2"/>
</dbReference>
<feature type="compositionally biased region" description="Low complexity" evidence="3">
    <location>
        <begin position="1507"/>
        <end position="1526"/>
    </location>
</feature>
<keyword evidence="2" id="KW-0677">Repeat</keyword>
<organism evidence="6 7">
    <name type="scientific">Ameca splendens</name>
    <dbReference type="NCBI Taxonomy" id="208324"/>
    <lineage>
        <taxon>Eukaryota</taxon>
        <taxon>Metazoa</taxon>
        <taxon>Chordata</taxon>
        <taxon>Craniata</taxon>
        <taxon>Vertebrata</taxon>
        <taxon>Euteleostomi</taxon>
        <taxon>Actinopterygii</taxon>
        <taxon>Neopterygii</taxon>
        <taxon>Teleostei</taxon>
        <taxon>Neoteleostei</taxon>
        <taxon>Acanthomorphata</taxon>
        <taxon>Ovalentaria</taxon>
        <taxon>Atherinomorphae</taxon>
        <taxon>Cyprinodontiformes</taxon>
        <taxon>Goodeidae</taxon>
        <taxon>Ameca</taxon>
    </lineage>
</organism>
<feature type="compositionally biased region" description="Basic and acidic residues" evidence="3">
    <location>
        <begin position="1760"/>
        <end position="1774"/>
    </location>
</feature>
<dbReference type="InterPro" id="IPR008160">
    <property type="entry name" value="Collagen"/>
</dbReference>
<dbReference type="InterPro" id="IPR036116">
    <property type="entry name" value="FN3_sf"/>
</dbReference>
<dbReference type="CDD" id="cd00063">
    <property type="entry name" value="FN3"/>
    <property type="match status" value="9"/>
</dbReference>
<feature type="compositionally biased region" description="Gly residues" evidence="3">
    <location>
        <begin position="1401"/>
        <end position="1410"/>
    </location>
</feature>
<feature type="domain" description="Fibronectin type-III" evidence="5">
    <location>
        <begin position="823"/>
        <end position="911"/>
    </location>
</feature>
<feature type="compositionally biased region" description="Basic and acidic residues" evidence="3">
    <location>
        <begin position="1724"/>
        <end position="1733"/>
    </location>
</feature>
<comment type="caution">
    <text evidence="6">The sequence shown here is derived from an EMBL/GenBank/DDBJ whole genome shotgun (WGS) entry which is preliminary data.</text>
</comment>
<feature type="compositionally biased region" description="Basic and acidic residues" evidence="3">
    <location>
        <begin position="1699"/>
        <end position="1709"/>
    </location>
</feature>
<feature type="compositionally biased region" description="Polar residues" evidence="3">
    <location>
        <begin position="1"/>
        <end position="17"/>
    </location>
</feature>
<feature type="region of interest" description="Disordered" evidence="3">
    <location>
        <begin position="1"/>
        <end position="73"/>
    </location>
</feature>
<feature type="non-terminal residue" evidence="6">
    <location>
        <position position="1855"/>
    </location>
</feature>
<dbReference type="PROSITE" id="PS50234">
    <property type="entry name" value="VWFA"/>
    <property type="match status" value="2"/>
</dbReference>
<dbReference type="Pfam" id="PF01391">
    <property type="entry name" value="Collagen"/>
    <property type="match status" value="6"/>
</dbReference>
<dbReference type="InterPro" id="IPR050991">
    <property type="entry name" value="ECM_Regulatory_Proteins"/>
</dbReference>
<feature type="region of interest" description="Disordered" evidence="3">
    <location>
        <begin position="1288"/>
        <end position="1855"/>
    </location>
</feature>
<dbReference type="Gene3D" id="3.40.50.410">
    <property type="entry name" value="von Willebrand factor, type A domain"/>
    <property type="match status" value="2"/>
</dbReference>